<dbReference type="InterPro" id="IPR036280">
    <property type="entry name" value="Multihaem_cyt_sf"/>
</dbReference>
<evidence type="ECO:0000313" key="11">
    <source>
        <dbReference type="EMBL" id="KFZ36998.1"/>
    </source>
</evidence>
<dbReference type="eggNOG" id="COG0484">
    <property type="taxonomic scope" value="Bacteria"/>
</dbReference>
<dbReference type="GO" id="GO:0046872">
    <property type="term" value="F:metal ion binding"/>
    <property type="evidence" value="ECO:0007669"/>
    <property type="project" value="UniProtKB-KW"/>
</dbReference>
<comment type="subcellular location">
    <subcellularLocation>
        <location evidence="2">Periplasm</location>
    </subcellularLocation>
</comment>
<dbReference type="RefSeq" id="WP_037443551.1">
    <property type="nucleotide sequence ID" value="NZ_JPEO01000010.1"/>
</dbReference>
<keyword evidence="12" id="KW-1185">Reference proteome</keyword>
<gene>
    <name evidence="11" type="ORF">HR45_13210</name>
</gene>
<comment type="cofactor">
    <cofactor evidence="1">
        <name>heme c</name>
        <dbReference type="ChEBI" id="CHEBI:61717"/>
    </cofactor>
</comment>
<evidence type="ECO:0000256" key="5">
    <source>
        <dbReference type="ARBA" id="ARBA00022723"/>
    </source>
</evidence>
<evidence type="ECO:0000313" key="12">
    <source>
        <dbReference type="Proteomes" id="UP000029264"/>
    </source>
</evidence>
<sequence length="113" mass="12543">MKNALTVFALLAMNFVFTSSSMADEHLADRHRKLQVKCASCHGETKPFTAPKMDKCLSCHGGSYEKLASKTAHTHPNPHFTHIGDKECSSCHKGHKESQLFCNDCHAFDVKVP</sequence>
<evidence type="ECO:0000256" key="1">
    <source>
        <dbReference type="ARBA" id="ARBA00001926"/>
    </source>
</evidence>
<evidence type="ECO:0000256" key="9">
    <source>
        <dbReference type="SAM" id="SignalP"/>
    </source>
</evidence>
<dbReference type="STRING" id="1515746.HR45_13210"/>
<name>A0A094LPC4_9GAMM</name>
<evidence type="ECO:0000256" key="2">
    <source>
        <dbReference type="ARBA" id="ARBA00004418"/>
    </source>
</evidence>
<keyword evidence="8" id="KW-0408">Iron</keyword>
<evidence type="ECO:0000256" key="6">
    <source>
        <dbReference type="ARBA" id="ARBA00022764"/>
    </source>
</evidence>
<keyword evidence="3" id="KW-0813">Transport</keyword>
<evidence type="ECO:0000256" key="8">
    <source>
        <dbReference type="ARBA" id="ARBA00023004"/>
    </source>
</evidence>
<dbReference type="Proteomes" id="UP000029264">
    <property type="component" value="Unassembled WGS sequence"/>
</dbReference>
<evidence type="ECO:0000256" key="7">
    <source>
        <dbReference type="ARBA" id="ARBA00022982"/>
    </source>
</evidence>
<reference evidence="11 12" key="1">
    <citation type="submission" date="2014-06" db="EMBL/GenBank/DDBJ databases">
        <title>Shewanella sp. YQH10.</title>
        <authorList>
            <person name="Liu Y."/>
            <person name="Zeng R."/>
        </authorList>
    </citation>
    <scope>NUCLEOTIDE SEQUENCE [LARGE SCALE GENOMIC DNA]</scope>
    <source>
        <strain evidence="11 12">YQH10</strain>
    </source>
</reference>
<keyword evidence="9" id="KW-0732">Signal</keyword>
<evidence type="ECO:0000259" key="10">
    <source>
        <dbReference type="Pfam" id="PF14537"/>
    </source>
</evidence>
<keyword evidence="4" id="KW-0349">Heme</keyword>
<dbReference type="Gene3D" id="1.10.1130.10">
    <property type="entry name" value="Flavocytochrome C3, Chain A"/>
    <property type="match status" value="1"/>
</dbReference>
<dbReference type="SUPFAM" id="SSF48695">
    <property type="entry name" value="Multiheme cytochromes"/>
    <property type="match status" value="1"/>
</dbReference>
<organism evidence="11 12">
    <name type="scientific">Shewanella mangrovi</name>
    <dbReference type="NCBI Taxonomy" id="1515746"/>
    <lineage>
        <taxon>Bacteria</taxon>
        <taxon>Pseudomonadati</taxon>
        <taxon>Pseudomonadota</taxon>
        <taxon>Gammaproteobacteria</taxon>
        <taxon>Alteromonadales</taxon>
        <taxon>Shewanellaceae</taxon>
        <taxon>Shewanella</taxon>
    </lineage>
</organism>
<dbReference type="GO" id="GO:0042597">
    <property type="term" value="C:periplasmic space"/>
    <property type="evidence" value="ECO:0007669"/>
    <property type="project" value="UniProtKB-SubCell"/>
</dbReference>
<comment type="caution">
    <text evidence="11">The sequence shown here is derived from an EMBL/GenBank/DDBJ whole genome shotgun (WGS) entry which is preliminary data.</text>
</comment>
<keyword evidence="7" id="KW-0249">Electron transport</keyword>
<keyword evidence="5" id="KW-0479">Metal-binding</keyword>
<evidence type="ECO:0000256" key="3">
    <source>
        <dbReference type="ARBA" id="ARBA00022448"/>
    </source>
</evidence>
<feature type="domain" description="Tetrahaem cytochrome" evidence="10">
    <location>
        <begin position="31"/>
        <end position="106"/>
    </location>
</feature>
<proteinExistence type="predicted"/>
<feature type="chain" id="PRO_5001901929" description="Tetrahaem cytochrome domain-containing protein" evidence="9">
    <location>
        <begin position="24"/>
        <end position="113"/>
    </location>
</feature>
<dbReference type="OrthoDB" id="5397337at2"/>
<keyword evidence="6" id="KW-0574">Periplasm</keyword>
<dbReference type="InterPro" id="IPR012286">
    <property type="entry name" value="Tetrahaem_cytochrome"/>
</dbReference>
<feature type="signal peptide" evidence="9">
    <location>
        <begin position="1"/>
        <end position="23"/>
    </location>
</feature>
<evidence type="ECO:0000256" key="4">
    <source>
        <dbReference type="ARBA" id="ARBA00022617"/>
    </source>
</evidence>
<dbReference type="Pfam" id="PF14537">
    <property type="entry name" value="Cytochrom_c3_2"/>
    <property type="match status" value="1"/>
</dbReference>
<protein>
    <recommendedName>
        <fullName evidence="10">Tetrahaem cytochrome domain-containing protein</fullName>
    </recommendedName>
</protein>
<accession>A0A094LPC4</accession>
<dbReference type="AlphaFoldDB" id="A0A094LPC4"/>
<dbReference type="EMBL" id="JPEO01000010">
    <property type="protein sequence ID" value="KFZ36998.1"/>
    <property type="molecule type" value="Genomic_DNA"/>
</dbReference>